<feature type="non-terminal residue" evidence="1">
    <location>
        <position position="1"/>
    </location>
</feature>
<name>A0A0F8WQ71_9ZZZZ</name>
<comment type="caution">
    <text evidence="1">The sequence shown here is derived from an EMBL/GenBank/DDBJ whole genome shotgun (WGS) entry which is preliminary data.</text>
</comment>
<dbReference type="EMBL" id="LAZR01068012">
    <property type="protein sequence ID" value="KKK50460.1"/>
    <property type="molecule type" value="Genomic_DNA"/>
</dbReference>
<gene>
    <name evidence="1" type="ORF">LCGC14_3124820</name>
</gene>
<protein>
    <submittedName>
        <fullName evidence="1">Uncharacterized protein</fullName>
    </submittedName>
</protein>
<dbReference type="AlphaFoldDB" id="A0A0F8WQ71"/>
<organism evidence="1">
    <name type="scientific">marine sediment metagenome</name>
    <dbReference type="NCBI Taxonomy" id="412755"/>
    <lineage>
        <taxon>unclassified sequences</taxon>
        <taxon>metagenomes</taxon>
        <taxon>ecological metagenomes</taxon>
    </lineage>
</organism>
<proteinExistence type="predicted"/>
<sequence length="78" mass="8724">VDKARLAAEAIVCEAELTSPWPSAAITSDTLHDVMGTPPHPNCYGAIFHDKRFVATGERVRSKRPEAHGRWIEVWRLT</sequence>
<evidence type="ECO:0000313" key="1">
    <source>
        <dbReference type="EMBL" id="KKK50460.1"/>
    </source>
</evidence>
<reference evidence="1" key="1">
    <citation type="journal article" date="2015" name="Nature">
        <title>Complex archaea that bridge the gap between prokaryotes and eukaryotes.</title>
        <authorList>
            <person name="Spang A."/>
            <person name="Saw J.H."/>
            <person name="Jorgensen S.L."/>
            <person name="Zaremba-Niedzwiedzka K."/>
            <person name="Martijn J."/>
            <person name="Lind A.E."/>
            <person name="van Eijk R."/>
            <person name="Schleper C."/>
            <person name="Guy L."/>
            <person name="Ettema T.J."/>
        </authorList>
    </citation>
    <scope>NUCLEOTIDE SEQUENCE</scope>
</reference>
<accession>A0A0F8WQ71</accession>